<gene>
    <name evidence="1" type="primary">ccmI</name>
    <name evidence="1" type="ORF">FAZ78_22185</name>
</gene>
<evidence type="ECO:0000313" key="1">
    <source>
        <dbReference type="EMBL" id="TKA94471.1"/>
    </source>
</evidence>
<comment type="caution">
    <text evidence="1">The sequence shown here is derived from an EMBL/GenBank/DDBJ whole genome shotgun (WGS) entry which is preliminary data.</text>
</comment>
<dbReference type="Proteomes" id="UP000306340">
    <property type="component" value="Unassembled WGS sequence"/>
</dbReference>
<reference evidence="1 2" key="1">
    <citation type="submission" date="2019-04" db="EMBL/GenBank/DDBJ databases">
        <title>Crypto-aerobic microbial life in anoxic (sulfidic) marine sediments.</title>
        <authorList>
            <person name="Bhattacharya S."/>
            <person name="Roy C."/>
            <person name="Mondal N."/>
            <person name="Sarkar J."/>
            <person name="Mandal S."/>
            <person name="Rameez M.J."/>
            <person name="Ghosh W."/>
        </authorList>
    </citation>
    <scope>NUCLEOTIDE SEQUENCE [LARGE SCALE GENOMIC DNA]</scope>
    <source>
        <strain evidence="1 2">SBBC</strain>
    </source>
</reference>
<feature type="non-terminal residue" evidence="1">
    <location>
        <position position="61"/>
    </location>
</feature>
<dbReference type="InterPro" id="IPR017560">
    <property type="entry name" value="Cyt_c_biogenesis_CcmI"/>
</dbReference>
<accession>A0A4U0YX49</accession>
<protein>
    <submittedName>
        <fullName evidence="1">C-type cytochrome biogenesis protein CcmI</fullName>
    </submittedName>
</protein>
<name>A0A4U0YX49_9RHOB</name>
<sequence length="61" mass="6549">MIFWAVTALIGFGVAAILIATLLRAATAAEPAAAFDMRVYRDQLREVDRDLARGIIGAEDA</sequence>
<dbReference type="EMBL" id="SWAU01000348">
    <property type="protein sequence ID" value="TKA94471.1"/>
    <property type="molecule type" value="Genomic_DNA"/>
</dbReference>
<evidence type="ECO:0000313" key="2">
    <source>
        <dbReference type="Proteomes" id="UP000306340"/>
    </source>
</evidence>
<organism evidence="1 2">
    <name type="scientific">Cereibacter changlensis</name>
    <dbReference type="NCBI Taxonomy" id="402884"/>
    <lineage>
        <taxon>Bacteria</taxon>
        <taxon>Pseudomonadati</taxon>
        <taxon>Pseudomonadota</taxon>
        <taxon>Alphaproteobacteria</taxon>
        <taxon>Rhodobacterales</taxon>
        <taxon>Paracoccaceae</taxon>
        <taxon>Cereibacter</taxon>
    </lineage>
</organism>
<dbReference type="AlphaFoldDB" id="A0A4U0YX49"/>
<proteinExistence type="predicted"/>
<dbReference type="NCBIfam" id="TIGR03142">
    <property type="entry name" value="cytochro_ccmI"/>
    <property type="match status" value="1"/>
</dbReference>